<dbReference type="OrthoDB" id="111691at2"/>
<evidence type="ECO:0000313" key="4">
    <source>
        <dbReference type="Proteomes" id="UP000248198"/>
    </source>
</evidence>
<dbReference type="Proteomes" id="UP000248198">
    <property type="component" value="Unassembled WGS sequence"/>
</dbReference>
<name>A0A318UAH7_9SPHI</name>
<feature type="compositionally biased region" description="Basic and acidic residues" evidence="1">
    <location>
        <begin position="105"/>
        <end position="135"/>
    </location>
</feature>
<dbReference type="PANTHER" id="PTHR34219">
    <property type="entry name" value="IRON-REGULATED INNER MEMBRANE PROTEIN-RELATED"/>
    <property type="match status" value="1"/>
</dbReference>
<feature type="transmembrane region" description="Helical" evidence="2">
    <location>
        <begin position="196"/>
        <end position="220"/>
    </location>
</feature>
<keyword evidence="4" id="KW-1185">Reference proteome</keyword>
<dbReference type="RefSeq" id="WP_110833277.1">
    <property type="nucleotide sequence ID" value="NZ_QKLU01000006.1"/>
</dbReference>
<sequence length="446" mass="49319">MKKNLSGWAKTREFINQMHLWVGLGIGLIVILVCLSGTIYVFNDEIREAATPELFKVKAEGNQKALSAEQLIALVQKESGGKVVSVRVPGDADRSWQFGVKKKKSKEEKAMSAKHDQGSGAGHGEKKKEGKDKKDKKEGKAVVYYVNPYTGQILGNSKDLKSATVQFMTTMFSLHRWLLLDKIEKPIFGELENRTLGGYITGASAILFTFGVLSGVALWFPRKWKSWKQGLKIKTGGSWKRTNHDLHNSLGFYACIFLFCMSATGPQWSFDWYRTGLRKTLGTYKPEEKGEEKKGPFSEIPAQKGPKLLIADYVAASDKVLNYKGDCQISLAADSAGTVNVSKFKAGFFDAPSADRLVLDQYSARVIQATVFAQLPFNERVSGSIKAIHTGGVYGLLTKILYFMACLIATSLPVTGTLIWINKMKKKKTKPAKALKLEKLQPAAVI</sequence>
<proteinExistence type="predicted"/>
<evidence type="ECO:0000313" key="3">
    <source>
        <dbReference type="EMBL" id="PYF72450.1"/>
    </source>
</evidence>
<feature type="transmembrane region" description="Helical" evidence="2">
    <location>
        <begin position="250"/>
        <end position="270"/>
    </location>
</feature>
<dbReference type="InterPro" id="IPR005625">
    <property type="entry name" value="PepSY-ass_TM"/>
</dbReference>
<dbReference type="AlphaFoldDB" id="A0A318UAH7"/>
<accession>A0A318UAH7</accession>
<keyword evidence="2" id="KW-0812">Transmembrane</keyword>
<feature type="transmembrane region" description="Helical" evidence="2">
    <location>
        <begin position="400"/>
        <end position="421"/>
    </location>
</feature>
<dbReference type="Pfam" id="PF03929">
    <property type="entry name" value="PepSY_TM"/>
    <property type="match status" value="1"/>
</dbReference>
<organism evidence="3 4">
    <name type="scientific">Pedobacter nutrimenti</name>
    <dbReference type="NCBI Taxonomy" id="1241337"/>
    <lineage>
        <taxon>Bacteria</taxon>
        <taxon>Pseudomonadati</taxon>
        <taxon>Bacteroidota</taxon>
        <taxon>Sphingobacteriia</taxon>
        <taxon>Sphingobacteriales</taxon>
        <taxon>Sphingobacteriaceae</taxon>
        <taxon>Pedobacter</taxon>
    </lineage>
</organism>
<evidence type="ECO:0000256" key="2">
    <source>
        <dbReference type="SAM" id="Phobius"/>
    </source>
</evidence>
<protein>
    <submittedName>
        <fullName evidence="3">Putative iron-regulated membrane protein</fullName>
    </submittedName>
</protein>
<keyword evidence="2" id="KW-1133">Transmembrane helix</keyword>
<dbReference type="PANTHER" id="PTHR34219:SF3">
    <property type="entry name" value="BLL7967 PROTEIN"/>
    <property type="match status" value="1"/>
</dbReference>
<reference evidence="3 4" key="1">
    <citation type="submission" date="2018-06" db="EMBL/GenBank/DDBJ databases">
        <title>Genomic Encyclopedia of Archaeal and Bacterial Type Strains, Phase II (KMG-II): from individual species to whole genera.</title>
        <authorList>
            <person name="Goeker M."/>
        </authorList>
    </citation>
    <scope>NUCLEOTIDE SEQUENCE [LARGE SCALE GENOMIC DNA]</scope>
    <source>
        <strain evidence="3 4">DSM 27372</strain>
    </source>
</reference>
<feature type="transmembrane region" description="Helical" evidence="2">
    <location>
        <begin position="20"/>
        <end position="42"/>
    </location>
</feature>
<keyword evidence="2" id="KW-0472">Membrane</keyword>
<gene>
    <name evidence="3" type="ORF">B0O44_106100</name>
</gene>
<comment type="caution">
    <text evidence="3">The sequence shown here is derived from an EMBL/GenBank/DDBJ whole genome shotgun (WGS) entry which is preliminary data.</text>
</comment>
<evidence type="ECO:0000256" key="1">
    <source>
        <dbReference type="SAM" id="MobiDB-lite"/>
    </source>
</evidence>
<dbReference type="EMBL" id="QKLU01000006">
    <property type="protein sequence ID" value="PYF72450.1"/>
    <property type="molecule type" value="Genomic_DNA"/>
</dbReference>
<feature type="region of interest" description="Disordered" evidence="1">
    <location>
        <begin position="99"/>
        <end position="135"/>
    </location>
</feature>